<accession>A0A545UGN7</accession>
<evidence type="ECO:0000313" key="4">
    <source>
        <dbReference type="Proteomes" id="UP000315439"/>
    </source>
</evidence>
<evidence type="ECO:0000313" key="3">
    <source>
        <dbReference type="EMBL" id="TQV88636.1"/>
    </source>
</evidence>
<feature type="signal peptide" evidence="1">
    <location>
        <begin position="1"/>
        <end position="25"/>
    </location>
</feature>
<sequence length="618" mass="67221">MLKNKSKLSSLFLLPALFCSTLIKAETLSLNQSVSAYGIDGGANYNWTMDGEFDNYLENDKVVIRRYRSLDFTKYTEFRGMFEFNLGSIPDSTNISVDSAKLKIKTISSTSTFGDKVRVYGYTANGTIELDDFEHSDLLVTSIDYPTGEYEIDVTSFVADKMGTTNYIGFNLVASWWDAFLSIERDAQLEIEYSSDTGSVNELPVVNISSPTGQTFYEGVPIHFSATASDVEDGDLSAQISWHSPYYGDLGTGASFSKTFFANSNHVVRASVTDSLGGSTSESISFSVLANSTPTVNISTPAQSSTYHLGENIQFNASAQDEEDGNIDPSISWSSDVDGHFGTGAQISITSLSLGEHVITAAATDSVGAINTATVQLSVTEVPDAKPVVNILSPANNAEFLTSDLIEFTAEASDQEDGEISDNIEWTYNGSGPMGNGKTVSRKFEAGTYTINARIGDSAGQRTTHTILINVKEDTSVVSYCAANGRNTSYEWIQEVQLADKVFSSGKSTSGYQDLTEQSVVDLRAGSNTLILKPGFRSTSYRENWKVWIDFNKNGEFETDESVFSQSSKSQINGEINLPMSVETGVTRARIAMRYGSYASPCGSFPWGEVEDFTVNIQ</sequence>
<keyword evidence="1" id="KW-0732">Signal</keyword>
<dbReference type="InterPro" id="IPR013783">
    <property type="entry name" value="Ig-like_fold"/>
</dbReference>
<evidence type="ECO:0000259" key="2">
    <source>
        <dbReference type="Pfam" id="PF20009"/>
    </source>
</evidence>
<dbReference type="Pfam" id="PF20009">
    <property type="entry name" value="GEVED"/>
    <property type="match status" value="1"/>
</dbReference>
<gene>
    <name evidence="3" type="ORF">FLL46_08970</name>
</gene>
<name>A0A545UGN7_9GAMM</name>
<dbReference type="Gene3D" id="2.60.40.10">
    <property type="entry name" value="Immunoglobulins"/>
    <property type="match status" value="3"/>
</dbReference>
<dbReference type="Pfam" id="PF17957">
    <property type="entry name" value="Big_7"/>
    <property type="match status" value="1"/>
</dbReference>
<dbReference type="Proteomes" id="UP000315439">
    <property type="component" value="Unassembled WGS sequence"/>
</dbReference>
<organism evidence="3 4">
    <name type="scientific">Aliikangiella coralliicola</name>
    <dbReference type="NCBI Taxonomy" id="2592383"/>
    <lineage>
        <taxon>Bacteria</taxon>
        <taxon>Pseudomonadati</taxon>
        <taxon>Pseudomonadota</taxon>
        <taxon>Gammaproteobacteria</taxon>
        <taxon>Oceanospirillales</taxon>
        <taxon>Pleioneaceae</taxon>
        <taxon>Aliikangiella</taxon>
    </lineage>
</organism>
<dbReference type="AlphaFoldDB" id="A0A545UGN7"/>
<dbReference type="SUPFAM" id="SSF49299">
    <property type="entry name" value="PKD domain"/>
    <property type="match status" value="1"/>
</dbReference>
<comment type="caution">
    <text evidence="3">The sequence shown here is derived from an EMBL/GenBank/DDBJ whole genome shotgun (WGS) entry which is preliminary data.</text>
</comment>
<protein>
    <recommendedName>
        <fullName evidence="2">GEVED domain-containing protein</fullName>
    </recommendedName>
</protein>
<feature type="chain" id="PRO_5022099693" description="GEVED domain-containing protein" evidence="1">
    <location>
        <begin position="26"/>
        <end position="618"/>
    </location>
</feature>
<dbReference type="InterPro" id="IPR035986">
    <property type="entry name" value="PKD_dom_sf"/>
</dbReference>
<dbReference type="OrthoDB" id="9811296at2"/>
<dbReference type="EMBL" id="VIKS01000004">
    <property type="protein sequence ID" value="TQV88636.1"/>
    <property type="molecule type" value="Genomic_DNA"/>
</dbReference>
<proteinExistence type="predicted"/>
<dbReference type="InterPro" id="IPR045474">
    <property type="entry name" value="GEVED"/>
</dbReference>
<keyword evidence="4" id="KW-1185">Reference proteome</keyword>
<feature type="domain" description="GEVED" evidence="2">
    <location>
        <begin position="544"/>
        <end position="616"/>
    </location>
</feature>
<reference evidence="3 4" key="1">
    <citation type="submission" date="2019-07" db="EMBL/GenBank/DDBJ databases">
        <title>Draft genome for Aliikangiella sp. M105.</title>
        <authorList>
            <person name="Wang G."/>
        </authorList>
    </citation>
    <scope>NUCLEOTIDE SEQUENCE [LARGE SCALE GENOMIC DNA]</scope>
    <source>
        <strain evidence="3 4">M105</strain>
    </source>
</reference>
<evidence type="ECO:0000256" key="1">
    <source>
        <dbReference type="SAM" id="SignalP"/>
    </source>
</evidence>
<dbReference type="RefSeq" id="WP_142893144.1">
    <property type="nucleotide sequence ID" value="NZ_ML660162.1"/>
</dbReference>